<feature type="transmembrane region" description="Helical" evidence="1">
    <location>
        <begin position="118"/>
        <end position="135"/>
    </location>
</feature>
<feature type="transmembrane region" description="Helical" evidence="1">
    <location>
        <begin position="93"/>
        <end position="112"/>
    </location>
</feature>
<evidence type="ECO:0008006" key="4">
    <source>
        <dbReference type="Google" id="ProtNLM"/>
    </source>
</evidence>
<gene>
    <name evidence="2" type="ORF">A3F61_00250</name>
</gene>
<keyword evidence="1" id="KW-0472">Membrane</keyword>
<evidence type="ECO:0000313" key="3">
    <source>
        <dbReference type="Proteomes" id="UP000178272"/>
    </source>
</evidence>
<feature type="transmembrane region" description="Helical" evidence="1">
    <location>
        <begin position="68"/>
        <end position="86"/>
    </location>
</feature>
<feature type="transmembrane region" description="Helical" evidence="1">
    <location>
        <begin position="12"/>
        <end position="29"/>
    </location>
</feature>
<dbReference type="EMBL" id="MHCA01000038">
    <property type="protein sequence ID" value="OGY11410.1"/>
    <property type="molecule type" value="Genomic_DNA"/>
</dbReference>
<feature type="transmembrane region" description="Helical" evidence="1">
    <location>
        <begin position="304"/>
        <end position="325"/>
    </location>
</feature>
<proteinExistence type="predicted"/>
<keyword evidence="1" id="KW-0812">Transmembrane</keyword>
<evidence type="ECO:0000313" key="2">
    <source>
        <dbReference type="EMBL" id="OGY11410.1"/>
    </source>
</evidence>
<keyword evidence="1" id="KW-1133">Transmembrane helix</keyword>
<accession>A0A1G1V7L8</accession>
<feature type="transmembrane region" description="Helical" evidence="1">
    <location>
        <begin position="331"/>
        <end position="348"/>
    </location>
</feature>
<feature type="transmembrane region" description="Helical" evidence="1">
    <location>
        <begin position="147"/>
        <end position="165"/>
    </location>
</feature>
<reference evidence="2 3" key="1">
    <citation type="journal article" date="2016" name="Nat. Commun.">
        <title>Thousands of microbial genomes shed light on interconnected biogeochemical processes in an aquifer system.</title>
        <authorList>
            <person name="Anantharaman K."/>
            <person name="Brown C.T."/>
            <person name="Hug L.A."/>
            <person name="Sharon I."/>
            <person name="Castelle C.J."/>
            <person name="Probst A.J."/>
            <person name="Thomas B.C."/>
            <person name="Singh A."/>
            <person name="Wilkins M.J."/>
            <person name="Karaoz U."/>
            <person name="Brodie E.L."/>
            <person name="Williams K.H."/>
            <person name="Hubbard S.S."/>
            <person name="Banfield J.F."/>
        </authorList>
    </citation>
    <scope>NUCLEOTIDE SEQUENCE [LARGE SCALE GENOMIC DNA]</scope>
</reference>
<comment type="caution">
    <text evidence="2">The sequence shown here is derived from an EMBL/GenBank/DDBJ whole genome shotgun (WGS) entry which is preliminary data.</text>
</comment>
<sequence>MLELDVNKRIFWFLFASILIFQFVVRIIPPQNNNFYFTTDQGNNAVHVREIVEYGRILTKGPETSMPGVFAGPLWYYFLVPGYLLFNGHPFGGIFMLILLSLGTTTLVAWWVSRRVSPPAGIVAGFALQGYWYFYELSRYEFNPFPVGFLTLWQLFLLSGFLSGMKKNYYLAFIPLILAFNCAVAVAVVMFLLQLVVGAWGVKGRILKLKHYTTTTFIIPLIFSSTILLQLFKQFSKSSLVSAGVVGERGFFASTNFSEITLRFSEMFARSIIPQSSIVSVVLLCVVLYFFYKNGRKNKFVWNFVLLTGVFWLISFLFFGSNTAWREWHTIYLYLLTFTGLVLMLVSIPKKIGLTLLALVMLAQGQLFQVRYKETLLPVGSKQYLTLSDDPGILANQLKVLDWIYTRNEEDGFNVYTYSPHVYDYQNQYLFWWKGREKYGFVPCEYNLFPGFLKDTYVPKPLAYTQPTLGCDNLRFLIIEPGGDRNSYSKWREKIKFERGEKVDETEISGYRVEKWRIRPRT</sequence>
<feature type="transmembrane region" description="Helical" evidence="1">
    <location>
        <begin position="212"/>
        <end position="232"/>
    </location>
</feature>
<feature type="transmembrane region" description="Helical" evidence="1">
    <location>
        <begin position="272"/>
        <end position="292"/>
    </location>
</feature>
<feature type="transmembrane region" description="Helical" evidence="1">
    <location>
        <begin position="171"/>
        <end position="200"/>
    </location>
</feature>
<dbReference type="AlphaFoldDB" id="A0A1G1V7L8"/>
<protein>
    <recommendedName>
        <fullName evidence="4">Glycosyltransferase RgtA/B/C/D-like domain-containing protein</fullName>
    </recommendedName>
</protein>
<organism evidence="2 3">
    <name type="scientific">Candidatus Blackburnbacteria bacterium RIFCSPHIGHO2_12_FULL_41_13b</name>
    <dbReference type="NCBI Taxonomy" id="1797517"/>
    <lineage>
        <taxon>Bacteria</taxon>
        <taxon>Candidatus Blackburniibacteriota</taxon>
    </lineage>
</organism>
<dbReference type="Proteomes" id="UP000178272">
    <property type="component" value="Unassembled WGS sequence"/>
</dbReference>
<evidence type="ECO:0000256" key="1">
    <source>
        <dbReference type="SAM" id="Phobius"/>
    </source>
</evidence>
<name>A0A1G1V7L8_9BACT</name>